<feature type="compositionally biased region" description="Low complexity" evidence="1">
    <location>
        <begin position="511"/>
        <end position="521"/>
    </location>
</feature>
<keyword evidence="4" id="KW-1185">Reference proteome</keyword>
<name>A0ABR0SWI0_9HYPO</name>
<dbReference type="EMBL" id="JAVFKD010000002">
    <property type="protein sequence ID" value="KAK5996550.1"/>
    <property type="molecule type" value="Genomic_DNA"/>
</dbReference>
<feature type="compositionally biased region" description="Basic and acidic residues" evidence="1">
    <location>
        <begin position="496"/>
        <end position="510"/>
    </location>
</feature>
<gene>
    <name evidence="3" type="ORF">PT974_01885</name>
</gene>
<evidence type="ECO:0000313" key="4">
    <source>
        <dbReference type="Proteomes" id="UP001338125"/>
    </source>
</evidence>
<keyword evidence="2" id="KW-0472">Membrane</keyword>
<feature type="compositionally biased region" description="Basic residues" evidence="1">
    <location>
        <begin position="476"/>
        <end position="495"/>
    </location>
</feature>
<reference evidence="3 4" key="1">
    <citation type="submission" date="2024-01" db="EMBL/GenBank/DDBJ databases">
        <title>Complete genome of Cladobotryum mycophilum ATHUM6906.</title>
        <authorList>
            <person name="Christinaki A.C."/>
            <person name="Myridakis A.I."/>
            <person name="Kouvelis V.N."/>
        </authorList>
    </citation>
    <scope>NUCLEOTIDE SEQUENCE [LARGE SCALE GENOMIC DNA]</scope>
    <source>
        <strain evidence="3 4">ATHUM6906</strain>
    </source>
</reference>
<feature type="region of interest" description="Disordered" evidence="1">
    <location>
        <begin position="450"/>
        <end position="547"/>
    </location>
</feature>
<evidence type="ECO:0000313" key="3">
    <source>
        <dbReference type="EMBL" id="KAK5996550.1"/>
    </source>
</evidence>
<comment type="caution">
    <text evidence="3">The sequence shown here is derived from an EMBL/GenBank/DDBJ whole genome shotgun (WGS) entry which is preliminary data.</text>
</comment>
<feature type="compositionally biased region" description="Basic and acidic residues" evidence="1">
    <location>
        <begin position="457"/>
        <end position="475"/>
    </location>
</feature>
<evidence type="ECO:0000256" key="2">
    <source>
        <dbReference type="SAM" id="Phobius"/>
    </source>
</evidence>
<sequence length="569" mass="62925">MAKGATTAVVPAPSKSGGGGLQQTITIINNSGKIVNTVRVHVPIPRVPIRPFRPAIRLTSSSAGKTTHVLVQGSVQHIQGKKADIKLQRFLKRSQTYDGTNSVPRKKDYEPSVRSKAPSVYRQEDDQRTEYRIEDDRRSRRTYDEQSVASSRRSHRSKHSTQSRHHHRKISGQALTENNLERLTEVSSTAPSQAPAGYHSPYAETLQAGAVSKANLTEAHPAPSEMARRHSESELALQHRRHHYDESSSSDDDDMHLAYGSLPPDLAMREDLDPVNEVEQAQSLVHKIEDLLDEVQCMEHTATEMIKCLQERPDAAAAVALTLAELSAFVGKLSPGFLGILKGGSPAVFALLASPQFLIGTGIAVGVTVVMFGGWKIVQRAREEQRQALAFEGAAAMDPTPVAQPPPPSEYSNGMDEALVLEEMEEELSTIETWRRGIVADTNWEKETAELELITPKADRERRTKDKDDDFDTKSHRSSRTHKSTKSHKSHKSSKHKEDSSDKKSKKYDDAASVASSSVSKKSTRKLKAIDDGSSSKGDDLPFRPRKQNNMLKALFKNKEKHAEAIYAS</sequence>
<evidence type="ECO:0000256" key="1">
    <source>
        <dbReference type="SAM" id="MobiDB-lite"/>
    </source>
</evidence>
<dbReference type="Proteomes" id="UP001338125">
    <property type="component" value="Unassembled WGS sequence"/>
</dbReference>
<feature type="compositionally biased region" description="Basic and acidic residues" evidence="1">
    <location>
        <begin position="122"/>
        <end position="144"/>
    </location>
</feature>
<protein>
    <submittedName>
        <fullName evidence="3">Uncharacterized protein</fullName>
    </submittedName>
</protein>
<keyword evidence="2" id="KW-0812">Transmembrane</keyword>
<organism evidence="3 4">
    <name type="scientific">Cladobotryum mycophilum</name>
    <dbReference type="NCBI Taxonomy" id="491253"/>
    <lineage>
        <taxon>Eukaryota</taxon>
        <taxon>Fungi</taxon>
        <taxon>Dikarya</taxon>
        <taxon>Ascomycota</taxon>
        <taxon>Pezizomycotina</taxon>
        <taxon>Sordariomycetes</taxon>
        <taxon>Hypocreomycetidae</taxon>
        <taxon>Hypocreales</taxon>
        <taxon>Hypocreaceae</taxon>
        <taxon>Cladobotryum</taxon>
    </lineage>
</organism>
<feature type="compositionally biased region" description="Basic residues" evidence="1">
    <location>
        <begin position="152"/>
        <end position="170"/>
    </location>
</feature>
<accession>A0ABR0SWI0</accession>
<feature type="region of interest" description="Disordered" evidence="1">
    <location>
        <begin position="219"/>
        <end position="262"/>
    </location>
</feature>
<proteinExistence type="predicted"/>
<feature type="transmembrane region" description="Helical" evidence="2">
    <location>
        <begin position="357"/>
        <end position="378"/>
    </location>
</feature>
<feature type="region of interest" description="Disordered" evidence="1">
    <location>
        <begin position="96"/>
        <end position="178"/>
    </location>
</feature>
<keyword evidence="2" id="KW-1133">Transmembrane helix</keyword>